<dbReference type="AlphaFoldDB" id="A0A918CKM0"/>
<organism evidence="2 3">
    <name type="scientific">Agromyces mediolanus</name>
    <name type="common">Corynebacterium mediolanum</name>
    <dbReference type="NCBI Taxonomy" id="41986"/>
    <lineage>
        <taxon>Bacteria</taxon>
        <taxon>Bacillati</taxon>
        <taxon>Actinomycetota</taxon>
        <taxon>Actinomycetes</taxon>
        <taxon>Micrococcales</taxon>
        <taxon>Microbacteriaceae</taxon>
        <taxon>Agromyces</taxon>
    </lineage>
</organism>
<dbReference type="Proteomes" id="UP000610303">
    <property type="component" value="Unassembled WGS sequence"/>
</dbReference>
<comment type="caution">
    <text evidence="2">The sequence shown here is derived from an EMBL/GenBank/DDBJ whole genome shotgun (WGS) entry which is preliminary data.</text>
</comment>
<evidence type="ECO:0000259" key="1">
    <source>
        <dbReference type="Pfam" id="PF07090"/>
    </source>
</evidence>
<feature type="domain" description="Putative glutamine amidotransferase" evidence="1">
    <location>
        <begin position="5"/>
        <end position="248"/>
    </location>
</feature>
<name>A0A918CKM0_AGRME</name>
<dbReference type="Pfam" id="PF07090">
    <property type="entry name" value="GATase1_like"/>
    <property type="match status" value="1"/>
</dbReference>
<proteinExistence type="predicted"/>
<evidence type="ECO:0000313" key="2">
    <source>
        <dbReference type="EMBL" id="GGR29053.1"/>
    </source>
</evidence>
<gene>
    <name evidence="2" type="ORF">GCM10010196_23660</name>
</gene>
<dbReference type="EMBL" id="BMRJ01000002">
    <property type="protein sequence ID" value="GGR29053.1"/>
    <property type="molecule type" value="Genomic_DNA"/>
</dbReference>
<reference evidence="2" key="2">
    <citation type="submission" date="2020-09" db="EMBL/GenBank/DDBJ databases">
        <authorList>
            <person name="Sun Q."/>
            <person name="Ohkuma M."/>
        </authorList>
    </citation>
    <scope>NUCLEOTIDE SEQUENCE</scope>
    <source>
        <strain evidence="2">JCM 3346</strain>
    </source>
</reference>
<protein>
    <recommendedName>
        <fullName evidence="1">Putative glutamine amidotransferase domain-containing protein</fullName>
    </recommendedName>
</protein>
<dbReference type="InterPro" id="IPR010768">
    <property type="entry name" value="GATase1-like"/>
</dbReference>
<reference evidence="2" key="1">
    <citation type="journal article" date="2014" name="Int. J. Syst. Evol. Microbiol.">
        <title>Complete genome sequence of Corynebacterium casei LMG S-19264T (=DSM 44701T), isolated from a smear-ripened cheese.</title>
        <authorList>
            <consortium name="US DOE Joint Genome Institute (JGI-PGF)"/>
            <person name="Walter F."/>
            <person name="Albersmeier A."/>
            <person name="Kalinowski J."/>
            <person name="Ruckert C."/>
        </authorList>
    </citation>
    <scope>NUCLEOTIDE SEQUENCE</scope>
    <source>
        <strain evidence="2">JCM 3346</strain>
    </source>
</reference>
<dbReference type="InterPro" id="IPR029062">
    <property type="entry name" value="Class_I_gatase-like"/>
</dbReference>
<dbReference type="CDD" id="cd03143">
    <property type="entry name" value="A4_beta-galactosidase_middle_domain"/>
    <property type="match status" value="1"/>
</dbReference>
<accession>A0A918CKM0</accession>
<sequence length="266" mass="28549">MAASVLLVGESWVVHEIHYKGFDTLNMTSFESGGSPLVEALTAHGHEVTWMRADEATRSFPFHASELDGYDVVILSDVGANSLLLPPEVWREAKVRPNRLEALRQWTEAGGGLLMCGGWRSFAGFQGGGFYHGTAVERALPVEVLPYDDRVETPEGAHGAVLDPEHPAVRGLPASWPPVLGHHRLTPSAGSTVLVESEQGLPLLVVGEHGAGRSAAWASDIAPHWCPPEFSEWDGYGRLFAQLVDWLAAKDGSGAAAADRSATADR</sequence>
<dbReference type="Gene3D" id="3.40.50.880">
    <property type="match status" value="1"/>
</dbReference>
<dbReference type="RefSeq" id="WP_189085552.1">
    <property type="nucleotide sequence ID" value="NZ_BMRJ01000002.1"/>
</dbReference>
<dbReference type="SUPFAM" id="SSF52317">
    <property type="entry name" value="Class I glutamine amidotransferase-like"/>
    <property type="match status" value="1"/>
</dbReference>
<dbReference type="PANTHER" id="PTHR37947">
    <property type="entry name" value="BLL2462 PROTEIN"/>
    <property type="match status" value="1"/>
</dbReference>
<dbReference type="PANTHER" id="PTHR37947:SF2">
    <property type="entry name" value="VON WILLEBRAND FACTOR TYPE A"/>
    <property type="match status" value="1"/>
</dbReference>
<keyword evidence="3" id="KW-1185">Reference proteome</keyword>
<evidence type="ECO:0000313" key="3">
    <source>
        <dbReference type="Proteomes" id="UP000610303"/>
    </source>
</evidence>